<dbReference type="InterPro" id="IPR001902">
    <property type="entry name" value="SLC26A/SulP_fam"/>
</dbReference>
<evidence type="ECO:0000256" key="5">
    <source>
        <dbReference type="SAM" id="MobiDB-lite"/>
    </source>
</evidence>
<feature type="transmembrane region" description="Helical" evidence="6">
    <location>
        <begin position="385"/>
        <end position="402"/>
    </location>
</feature>
<gene>
    <name evidence="8" type="ORF">M407DRAFT_20907</name>
</gene>
<dbReference type="Pfam" id="PF00916">
    <property type="entry name" value="Sulfate_transp"/>
    <property type="match status" value="1"/>
</dbReference>
<dbReference type="SUPFAM" id="SSF52091">
    <property type="entry name" value="SpoIIaa-like"/>
    <property type="match status" value="1"/>
</dbReference>
<feature type="transmembrane region" description="Helical" evidence="6">
    <location>
        <begin position="209"/>
        <end position="228"/>
    </location>
</feature>
<reference evidence="8 9" key="1">
    <citation type="submission" date="2014-04" db="EMBL/GenBank/DDBJ databases">
        <authorList>
            <consortium name="DOE Joint Genome Institute"/>
            <person name="Kuo A."/>
            <person name="Girlanda M."/>
            <person name="Perotto S."/>
            <person name="Kohler A."/>
            <person name="Nagy L.G."/>
            <person name="Floudas D."/>
            <person name="Copeland A."/>
            <person name="Barry K.W."/>
            <person name="Cichocki N."/>
            <person name="Veneault-Fourrey C."/>
            <person name="LaButti K."/>
            <person name="Lindquist E.A."/>
            <person name="Lipzen A."/>
            <person name="Lundell T."/>
            <person name="Morin E."/>
            <person name="Murat C."/>
            <person name="Sun H."/>
            <person name="Tunlid A."/>
            <person name="Henrissat B."/>
            <person name="Grigoriev I.V."/>
            <person name="Hibbett D.S."/>
            <person name="Martin F."/>
            <person name="Nordberg H.P."/>
            <person name="Cantor M.N."/>
            <person name="Hua S.X."/>
        </authorList>
    </citation>
    <scope>NUCLEOTIDE SEQUENCE [LARGE SCALE GENOMIC DNA]</scope>
    <source>
        <strain evidence="8 9">MUT 4182</strain>
    </source>
</reference>
<proteinExistence type="predicted"/>
<dbReference type="STRING" id="1051891.A0A0C3QFA5"/>
<sequence>MEHTFSPPLTRTVSSVSIAPGPQAGERTALLAGDEEEGRYYVQGAPGAPLPPPLPIDPKRPHTRWEVFKTRTRYYIPSIYWIPNYSASNLWGDAAAGITVASIIIPQSMSYATSLAKLDPTTGLFAAAVPGFVYALLGTSKHLNVGPEAALSLLIGQAVDAIRRGDPHEDVPAWAPLAASTIITFQVGMISFVLGMFRLGFIDVILSRALQRGFVTAVALVIMIEQLVPMLGLSRLQRELQPVTTVEKFFFLMEYAWTKTHVLTAAISLGCLSFLILTRMIKTSLRKKFPGIFYVPEVFLLVVLSTVLCEALGWGDEGVAILGEVHARGGGHLVANPLSKRNLSYLTDTTSTALLMAVAGYIDSVVAAKQNAARFGYSISPNRELVALGAGNLLASFFPGTMPGYGAITRSKINADCGSQSQMASLITSSLVILAIVFLLPALHYLPMCVLAAIIGLVVYSILAEAPHDIRYYWKSKAWVDFGLMLLTFISTLFWSVEIGIVVSVTVSLLLVVRESSKTSLKILGRIPGTNRWKPIDENPEAEEDIPGVLIVRVRESLNFANAAQMKERLRRLELYGPSKVHPSEEPSRAQAEVIVFHMADVEHLDASAAQVFAEMANTYQSQGVEIHFAHLREKQRRKFKLAGYDVPLDHSHQSVSDAIRVIEARTY</sequence>
<dbReference type="GO" id="GO:0016020">
    <property type="term" value="C:membrane"/>
    <property type="evidence" value="ECO:0007669"/>
    <property type="project" value="UniProtKB-SubCell"/>
</dbReference>
<evidence type="ECO:0000256" key="4">
    <source>
        <dbReference type="ARBA" id="ARBA00023136"/>
    </source>
</evidence>
<dbReference type="InterPro" id="IPR011547">
    <property type="entry name" value="SLC26A/SulP_dom"/>
</dbReference>
<accession>A0A0C3QFA5</accession>
<dbReference type="CDD" id="cd07042">
    <property type="entry name" value="STAS_SulP_like_sulfate_transporter"/>
    <property type="match status" value="1"/>
</dbReference>
<dbReference type="Proteomes" id="UP000054248">
    <property type="component" value="Unassembled WGS sequence"/>
</dbReference>
<protein>
    <recommendedName>
        <fullName evidence="7">STAS domain-containing protein</fullName>
    </recommendedName>
</protein>
<keyword evidence="4 6" id="KW-0472">Membrane</keyword>
<keyword evidence="2 6" id="KW-0812">Transmembrane</keyword>
<dbReference type="GO" id="GO:0055085">
    <property type="term" value="P:transmembrane transport"/>
    <property type="evidence" value="ECO:0007669"/>
    <property type="project" value="InterPro"/>
</dbReference>
<dbReference type="EMBL" id="KN822976">
    <property type="protein sequence ID" value="KIO30050.1"/>
    <property type="molecule type" value="Genomic_DNA"/>
</dbReference>
<name>A0A0C3QFA5_9AGAM</name>
<dbReference type="Gene3D" id="3.30.750.24">
    <property type="entry name" value="STAS domain"/>
    <property type="match status" value="1"/>
</dbReference>
<feature type="transmembrane region" description="Helical" evidence="6">
    <location>
        <begin position="484"/>
        <end position="513"/>
    </location>
</feature>
<dbReference type="OrthoDB" id="427213at2759"/>
<dbReference type="HOGENOM" id="CLU_003182_10_2_1"/>
<evidence type="ECO:0000259" key="7">
    <source>
        <dbReference type="PROSITE" id="PS50801"/>
    </source>
</evidence>
<feature type="transmembrane region" description="Helical" evidence="6">
    <location>
        <begin position="422"/>
        <end position="440"/>
    </location>
</feature>
<dbReference type="AlphaFoldDB" id="A0A0C3QFA5"/>
<feature type="domain" description="STAS" evidence="7">
    <location>
        <begin position="539"/>
        <end position="663"/>
    </location>
</feature>
<feature type="compositionally biased region" description="Polar residues" evidence="5">
    <location>
        <begin position="7"/>
        <end position="17"/>
    </location>
</feature>
<organism evidence="8 9">
    <name type="scientific">Tulasnella calospora MUT 4182</name>
    <dbReference type="NCBI Taxonomy" id="1051891"/>
    <lineage>
        <taxon>Eukaryota</taxon>
        <taxon>Fungi</taxon>
        <taxon>Dikarya</taxon>
        <taxon>Basidiomycota</taxon>
        <taxon>Agaricomycotina</taxon>
        <taxon>Agaricomycetes</taxon>
        <taxon>Cantharellales</taxon>
        <taxon>Tulasnellaceae</taxon>
        <taxon>Tulasnella</taxon>
    </lineage>
</organism>
<dbReference type="NCBIfam" id="TIGR00815">
    <property type="entry name" value="sulP"/>
    <property type="match status" value="1"/>
</dbReference>
<evidence type="ECO:0000256" key="2">
    <source>
        <dbReference type="ARBA" id="ARBA00022692"/>
    </source>
</evidence>
<keyword evidence="9" id="KW-1185">Reference proteome</keyword>
<keyword evidence="3 6" id="KW-1133">Transmembrane helix</keyword>
<dbReference type="InterPro" id="IPR036513">
    <property type="entry name" value="STAS_dom_sf"/>
</dbReference>
<dbReference type="PANTHER" id="PTHR11814">
    <property type="entry name" value="SULFATE TRANSPORTER"/>
    <property type="match status" value="1"/>
</dbReference>
<evidence type="ECO:0000256" key="3">
    <source>
        <dbReference type="ARBA" id="ARBA00022989"/>
    </source>
</evidence>
<evidence type="ECO:0000256" key="1">
    <source>
        <dbReference type="ARBA" id="ARBA00004141"/>
    </source>
</evidence>
<feature type="transmembrane region" description="Helical" evidence="6">
    <location>
        <begin position="173"/>
        <end position="197"/>
    </location>
</feature>
<dbReference type="PROSITE" id="PS50801">
    <property type="entry name" value="STAS"/>
    <property type="match status" value="1"/>
</dbReference>
<feature type="region of interest" description="Disordered" evidence="5">
    <location>
        <begin position="1"/>
        <end position="21"/>
    </location>
</feature>
<dbReference type="InterPro" id="IPR002645">
    <property type="entry name" value="STAS_dom"/>
</dbReference>
<feature type="transmembrane region" description="Helical" evidence="6">
    <location>
        <begin position="343"/>
        <end position="364"/>
    </location>
</feature>
<evidence type="ECO:0000313" key="9">
    <source>
        <dbReference type="Proteomes" id="UP000054248"/>
    </source>
</evidence>
<evidence type="ECO:0000313" key="8">
    <source>
        <dbReference type="EMBL" id="KIO30050.1"/>
    </source>
</evidence>
<feature type="transmembrane region" description="Helical" evidence="6">
    <location>
        <begin position="262"/>
        <end position="281"/>
    </location>
</feature>
<evidence type="ECO:0000256" key="6">
    <source>
        <dbReference type="SAM" id="Phobius"/>
    </source>
</evidence>
<feature type="transmembrane region" description="Helical" evidence="6">
    <location>
        <begin position="293"/>
        <end position="314"/>
    </location>
</feature>
<reference evidence="9" key="2">
    <citation type="submission" date="2015-01" db="EMBL/GenBank/DDBJ databases">
        <title>Evolutionary Origins and Diversification of the Mycorrhizal Mutualists.</title>
        <authorList>
            <consortium name="DOE Joint Genome Institute"/>
            <consortium name="Mycorrhizal Genomics Consortium"/>
            <person name="Kohler A."/>
            <person name="Kuo A."/>
            <person name="Nagy L.G."/>
            <person name="Floudas D."/>
            <person name="Copeland A."/>
            <person name="Barry K.W."/>
            <person name="Cichocki N."/>
            <person name="Veneault-Fourrey C."/>
            <person name="LaButti K."/>
            <person name="Lindquist E.A."/>
            <person name="Lipzen A."/>
            <person name="Lundell T."/>
            <person name="Morin E."/>
            <person name="Murat C."/>
            <person name="Riley R."/>
            <person name="Ohm R."/>
            <person name="Sun H."/>
            <person name="Tunlid A."/>
            <person name="Henrissat B."/>
            <person name="Grigoriev I.V."/>
            <person name="Hibbett D.S."/>
            <person name="Martin F."/>
        </authorList>
    </citation>
    <scope>NUCLEOTIDE SEQUENCE [LARGE SCALE GENOMIC DNA]</scope>
    <source>
        <strain evidence="9">MUT 4182</strain>
    </source>
</reference>
<feature type="transmembrane region" description="Helical" evidence="6">
    <location>
        <begin position="445"/>
        <end position="464"/>
    </location>
</feature>
<comment type="subcellular location">
    <subcellularLocation>
        <location evidence="1">Membrane</location>
        <topology evidence="1">Multi-pass membrane protein</topology>
    </subcellularLocation>
</comment>
<dbReference type="Pfam" id="PF01740">
    <property type="entry name" value="STAS"/>
    <property type="match status" value="1"/>
</dbReference>